<evidence type="ECO:0000259" key="7">
    <source>
        <dbReference type="PROSITE" id="PS50850"/>
    </source>
</evidence>
<dbReference type="SUPFAM" id="SSF103473">
    <property type="entry name" value="MFS general substrate transporter"/>
    <property type="match status" value="1"/>
</dbReference>
<feature type="transmembrane region" description="Helical" evidence="6">
    <location>
        <begin position="330"/>
        <end position="352"/>
    </location>
</feature>
<evidence type="ECO:0000256" key="2">
    <source>
        <dbReference type="ARBA" id="ARBA00022692"/>
    </source>
</evidence>
<reference evidence="9" key="1">
    <citation type="journal article" date="2019" name="Int. J. Syst. Evol. Microbiol.">
        <title>The Global Catalogue of Microorganisms (GCM) 10K type strain sequencing project: providing services to taxonomists for standard genome sequencing and annotation.</title>
        <authorList>
            <consortium name="The Broad Institute Genomics Platform"/>
            <consortium name="The Broad Institute Genome Sequencing Center for Infectious Disease"/>
            <person name="Wu L."/>
            <person name="Ma J."/>
        </authorList>
    </citation>
    <scope>NUCLEOTIDE SEQUENCE [LARGE SCALE GENOMIC DNA]</scope>
    <source>
        <strain evidence="9">CGMCC 4.7357</strain>
    </source>
</reference>
<feature type="transmembrane region" description="Helical" evidence="6">
    <location>
        <begin position="66"/>
        <end position="90"/>
    </location>
</feature>
<keyword evidence="3 6" id="KW-1133">Transmembrane helix</keyword>
<feature type="region of interest" description="Disordered" evidence="5">
    <location>
        <begin position="216"/>
        <end position="246"/>
    </location>
</feature>
<evidence type="ECO:0000256" key="3">
    <source>
        <dbReference type="ARBA" id="ARBA00022989"/>
    </source>
</evidence>
<feature type="transmembrane region" description="Helical" evidence="6">
    <location>
        <begin position="186"/>
        <end position="207"/>
    </location>
</feature>
<dbReference type="Pfam" id="PF07690">
    <property type="entry name" value="MFS_1"/>
    <property type="match status" value="1"/>
</dbReference>
<feature type="transmembrane region" description="Helical" evidence="6">
    <location>
        <begin position="299"/>
        <end position="318"/>
    </location>
</feature>
<dbReference type="Gene3D" id="1.20.1250.20">
    <property type="entry name" value="MFS general substrate transporter like domains"/>
    <property type="match status" value="2"/>
</dbReference>
<feature type="compositionally biased region" description="Low complexity" evidence="5">
    <location>
        <begin position="216"/>
        <end position="245"/>
    </location>
</feature>
<sequence length="443" mass="44650">MTQETTTPYEPGVRRAVVDGTGPPVTKGWTARYALASTGMWLAFLTPAQVQLARQAEVFAPDGKEALLGLATGVGAAVTAVAVPAFGAVSDRTRSRFGRRRPWVALGSLLAAVGLLLLATATGAVTMVCGWAVAQLGLSAVQAGLVATIPDRVPRPQLGTVAGWAGMTQMLGALLGTVLVNQLVTGLVAGYAACAVIAVAAVVPFLAGHREEDTRGAASAPAAPAPAASAPSAGPAGTGAASAPAKTGRPLRARLSAVPRDLLWTWVSRFLVVLGFALVTQYLLYYLTDALHVEDPQQAMLTVTAATVLCAMAAALIAGRWSDRVGRRRVFVAAGGAAMGLGALGLALVPSWPVTVGAAIAVGTGFGTFLAVDLAVIASVLPSADDTGRDLGIFAIATATPQVLAPLLAVPVLAVSGYGGLYLLTALVSAAGGAAVLLVRSVR</sequence>
<feature type="transmembrane region" description="Helical" evidence="6">
    <location>
        <begin position="358"/>
        <end position="381"/>
    </location>
</feature>
<accession>A0ABV9A3V5</accession>
<dbReference type="PROSITE" id="PS50850">
    <property type="entry name" value="MFS"/>
    <property type="match status" value="1"/>
</dbReference>
<feature type="transmembrane region" description="Helical" evidence="6">
    <location>
        <begin position="262"/>
        <end position="287"/>
    </location>
</feature>
<keyword evidence="9" id="KW-1185">Reference proteome</keyword>
<dbReference type="PANTHER" id="PTHR23528:SF1">
    <property type="entry name" value="MAJOR FACILITATOR SUPERFAMILY (MFS) PROFILE DOMAIN-CONTAINING PROTEIN"/>
    <property type="match status" value="1"/>
</dbReference>
<organism evidence="8 9">
    <name type="scientific">Streptomyces ovatisporus</name>
    <dbReference type="NCBI Taxonomy" id="1128682"/>
    <lineage>
        <taxon>Bacteria</taxon>
        <taxon>Bacillati</taxon>
        <taxon>Actinomycetota</taxon>
        <taxon>Actinomycetes</taxon>
        <taxon>Kitasatosporales</taxon>
        <taxon>Streptomycetaceae</taxon>
        <taxon>Streptomyces</taxon>
    </lineage>
</organism>
<dbReference type="RefSeq" id="WP_386445405.1">
    <property type="nucleotide sequence ID" value="NZ_JBHSFH010000005.1"/>
</dbReference>
<feature type="transmembrane region" description="Helical" evidence="6">
    <location>
        <begin position="393"/>
        <end position="414"/>
    </location>
</feature>
<evidence type="ECO:0000256" key="5">
    <source>
        <dbReference type="SAM" id="MobiDB-lite"/>
    </source>
</evidence>
<proteinExistence type="predicted"/>
<feature type="transmembrane region" description="Helical" evidence="6">
    <location>
        <begin position="102"/>
        <end position="125"/>
    </location>
</feature>
<dbReference type="PROSITE" id="PS00216">
    <property type="entry name" value="SUGAR_TRANSPORT_1"/>
    <property type="match status" value="1"/>
</dbReference>
<protein>
    <submittedName>
        <fullName evidence="8">MFS transporter</fullName>
    </submittedName>
</protein>
<keyword evidence="4 6" id="KW-0472">Membrane</keyword>
<dbReference type="InterPro" id="IPR005829">
    <property type="entry name" value="Sugar_transporter_CS"/>
</dbReference>
<gene>
    <name evidence="8" type="ORF">ACFPA8_09730</name>
</gene>
<keyword evidence="2 6" id="KW-0812">Transmembrane</keyword>
<dbReference type="InterPro" id="IPR011701">
    <property type="entry name" value="MFS"/>
</dbReference>
<feature type="domain" description="Major facilitator superfamily (MFS) profile" evidence="7">
    <location>
        <begin position="261"/>
        <end position="443"/>
    </location>
</feature>
<evidence type="ECO:0000256" key="6">
    <source>
        <dbReference type="SAM" id="Phobius"/>
    </source>
</evidence>
<dbReference type="InterPro" id="IPR020846">
    <property type="entry name" value="MFS_dom"/>
</dbReference>
<name>A0ABV9A3V5_9ACTN</name>
<comment type="subcellular location">
    <subcellularLocation>
        <location evidence="1">Cell membrane</location>
        <topology evidence="1">Multi-pass membrane protein</topology>
    </subcellularLocation>
</comment>
<feature type="transmembrane region" description="Helical" evidence="6">
    <location>
        <begin position="161"/>
        <end position="180"/>
    </location>
</feature>
<feature type="transmembrane region" description="Helical" evidence="6">
    <location>
        <begin position="420"/>
        <end position="439"/>
    </location>
</feature>
<dbReference type="EMBL" id="JBHSFH010000005">
    <property type="protein sequence ID" value="MFC4494410.1"/>
    <property type="molecule type" value="Genomic_DNA"/>
</dbReference>
<evidence type="ECO:0000313" key="9">
    <source>
        <dbReference type="Proteomes" id="UP001595997"/>
    </source>
</evidence>
<dbReference type="PANTHER" id="PTHR23528">
    <property type="match status" value="1"/>
</dbReference>
<comment type="caution">
    <text evidence="8">The sequence shown here is derived from an EMBL/GenBank/DDBJ whole genome shotgun (WGS) entry which is preliminary data.</text>
</comment>
<evidence type="ECO:0000256" key="4">
    <source>
        <dbReference type="ARBA" id="ARBA00023136"/>
    </source>
</evidence>
<evidence type="ECO:0000256" key="1">
    <source>
        <dbReference type="ARBA" id="ARBA00004651"/>
    </source>
</evidence>
<dbReference type="Pfam" id="PF13347">
    <property type="entry name" value="MFS_2"/>
    <property type="match status" value="1"/>
</dbReference>
<evidence type="ECO:0000313" key="8">
    <source>
        <dbReference type="EMBL" id="MFC4494410.1"/>
    </source>
</evidence>
<dbReference type="InterPro" id="IPR036259">
    <property type="entry name" value="MFS_trans_sf"/>
</dbReference>
<feature type="transmembrane region" description="Helical" evidence="6">
    <location>
        <begin position="131"/>
        <end position="149"/>
    </location>
</feature>
<dbReference type="Proteomes" id="UP001595997">
    <property type="component" value="Unassembled WGS sequence"/>
</dbReference>